<dbReference type="Proteomes" id="UP000002217">
    <property type="component" value="Chromosome"/>
</dbReference>
<reference evidence="1 2" key="1">
    <citation type="journal article" date="2009" name="Stand. Genomic Sci.">
        <title>Complete genome sequence of Desulfotomaculum acetoxidans type strain (5575).</title>
        <authorList>
            <person name="Spring S."/>
            <person name="Lapidus A."/>
            <person name="Schroder M."/>
            <person name="Gleim D."/>
            <person name="Sims D."/>
            <person name="Meincke L."/>
            <person name="Glavina Del Rio T."/>
            <person name="Tice H."/>
            <person name="Copeland A."/>
            <person name="Cheng J.F."/>
            <person name="Lucas S."/>
            <person name="Chen F."/>
            <person name="Nolan M."/>
            <person name="Bruce D."/>
            <person name="Goodwin L."/>
            <person name="Pitluck S."/>
            <person name="Ivanova N."/>
            <person name="Mavromatis K."/>
            <person name="Mikhailova N."/>
            <person name="Pati A."/>
            <person name="Chen A."/>
            <person name="Palaniappan K."/>
            <person name="Land M."/>
            <person name="Hauser L."/>
            <person name="Chang Y.J."/>
            <person name="Jeffries C.D."/>
            <person name="Chain P."/>
            <person name="Saunders E."/>
            <person name="Brettin T."/>
            <person name="Detter J.C."/>
            <person name="Goker M."/>
            <person name="Bristow J."/>
            <person name="Eisen J.A."/>
            <person name="Markowitz V."/>
            <person name="Hugenholtz P."/>
            <person name="Kyrpides N.C."/>
            <person name="Klenk H.P."/>
            <person name="Han C."/>
        </authorList>
    </citation>
    <scope>NUCLEOTIDE SEQUENCE [LARGE SCALE GENOMIC DNA]</scope>
    <source>
        <strain evidence="2">ATCC 49208 / DSM 771 / VKM B-1644</strain>
    </source>
</reference>
<evidence type="ECO:0000313" key="2">
    <source>
        <dbReference type="Proteomes" id="UP000002217"/>
    </source>
</evidence>
<protein>
    <submittedName>
        <fullName evidence="1">Uncharacterized protein</fullName>
    </submittedName>
</protein>
<dbReference type="KEGG" id="dae:Dtox_1143"/>
<dbReference type="EMBL" id="CP001720">
    <property type="protein sequence ID" value="ACV62029.1"/>
    <property type="molecule type" value="Genomic_DNA"/>
</dbReference>
<name>C8W4G1_DESAS</name>
<dbReference type="HOGENOM" id="CLU_2232210_0_0_9"/>
<keyword evidence="2" id="KW-1185">Reference proteome</keyword>
<proteinExistence type="predicted"/>
<sequence>MSNICDRLLRYSVGQRAFLSLRNGSVITGTIIGNFQNKVQIGFPLVVYNSSGTNVLTTNTIANTTNAVIGTPIPWLEVFCGEIIAASTGNIAVTASTSTTVTAVL</sequence>
<gene>
    <name evidence="1" type="ordered locus">Dtox_1143</name>
</gene>
<dbReference type="OrthoDB" id="9937056at2"/>
<dbReference type="RefSeq" id="WP_015756744.1">
    <property type="nucleotide sequence ID" value="NC_013216.1"/>
</dbReference>
<dbReference type="STRING" id="485916.Dtox_1143"/>
<accession>C8W4G1</accession>
<dbReference type="AlphaFoldDB" id="C8W4G1"/>
<evidence type="ECO:0000313" key="1">
    <source>
        <dbReference type="EMBL" id="ACV62029.1"/>
    </source>
</evidence>
<organism evidence="1 2">
    <name type="scientific">Desulfofarcimen acetoxidans (strain ATCC 49208 / DSM 771 / KCTC 5769 / VKM B-1644 / 5575)</name>
    <name type="common">Desulfotomaculum acetoxidans</name>
    <dbReference type="NCBI Taxonomy" id="485916"/>
    <lineage>
        <taxon>Bacteria</taxon>
        <taxon>Bacillati</taxon>
        <taxon>Bacillota</taxon>
        <taxon>Clostridia</taxon>
        <taxon>Eubacteriales</taxon>
        <taxon>Peptococcaceae</taxon>
        <taxon>Desulfofarcimen</taxon>
    </lineage>
</organism>